<feature type="compositionally biased region" description="Basic and acidic residues" evidence="1">
    <location>
        <begin position="293"/>
        <end position="320"/>
    </location>
</feature>
<dbReference type="OrthoDB" id="5226911at2759"/>
<organism evidence="3">
    <name type="scientific">Leptosphaeria maculans (strain JN3 / isolate v23.1.3 / race Av1-4-5-6-7-8)</name>
    <name type="common">Blackleg fungus</name>
    <name type="synonym">Phoma lingam</name>
    <dbReference type="NCBI Taxonomy" id="985895"/>
    <lineage>
        <taxon>Eukaryota</taxon>
        <taxon>Fungi</taxon>
        <taxon>Dikarya</taxon>
        <taxon>Ascomycota</taxon>
        <taxon>Pezizomycotina</taxon>
        <taxon>Dothideomycetes</taxon>
        <taxon>Pleosporomycetidae</taxon>
        <taxon>Pleosporales</taxon>
        <taxon>Pleosporineae</taxon>
        <taxon>Leptosphaeriaceae</taxon>
        <taxon>Plenodomus</taxon>
        <taxon>Plenodomus lingam/Leptosphaeria maculans species complex</taxon>
    </lineage>
</organism>
<dbReference type="GeneID" id="13286405"/>
<reference evidence="3" key="1">
    <citation type="journal article" date="2011" name="Nat. Commun.">
        <title>Effector diversification within compartments of the Leptosphaeria maculans genome affected by Repeat-Induced Point mutations.</title>
        <authorList>
            <person name="Rouxel T."/>
            <person name="Grandaubert J."/>
            <person name="Hane J.K."/>
            <person name="Hoede C."/>
            <person name="van de Wouw A.P."/>
            <person name="Couloux A."/>
            <person name="Dominguez V."/>
            <person name="Anthouard V."/>
            <person name="Bally P."/>
            <person name="Bourras S."/>
            <person name="Cozijnsen A.J."/>
            <person name="Ciuffetti L.M."/>
            <person name="Degrave A."/>
            <person name="Dilmaghani A."/>
            <person name="Duret L."/>
            <person name="Fudal I."/>
            <person name="Goodwin S.B."/>
            <person name="Gout L."/>
            <person name="Glaser N."/>
            <person name="Linglin J."/>
            <person name="Kema G.H.J."/>
            <person name="Lapalu N."/>
            <person name="Lawrence C.B."/>
            <person name="May K."/>
            <person name="Meyer M."/>
            <person name="Ollivier B."/>
            <person name="Poulain J."/>
            <person name="Schoch C.L."/>
            <person name="Simon A."/>
            <person name="Spatafora J.W."/>
            <person name="Stachowiak A."/>
            <person name="Turgeon B.G."/>
            <person name="Tyler B.M."/>
            <person name="Vincent D."/>
            <person name="Weissenbach J."/>
            <person name="Amselem J."/>
            <person name="Quesneville H."/>
            <person name="Oliver R.P."/>
            <person name="Wincker P."/>
            <person name="Balesdent M.-H."/>
            <person name="Howlett B.J."/>
        </authorList>
    </citation>
    <scope>NUCLEOTIDE SEQUENCE [LARGE SCALE GENOMIC DNA]</scope>
    <source>
        <strain evidence="3">JN3 / isolate v23.1.3 / race Av1-4-5-6-7-8</strain>
    </source>
</reference>
<feature type="region of interest" description="Disordered" evidence="1">
    <location>
        <begin position="42"/>
        <end position="69"/>
    </location>
</feature>
<proteinExistence type="predicted"/>
<name>E5A306_LEPMJ</name>
<feature type="region of interest" description="Disordered" evidence="1">
    <location>
        <begin position="181"/>
        <end position="253"/>
    </location>
</feature>
<keyword evidence="3" id="KW-1185">Reference proteome</keyword>
<dbReference type="Proteomes" id="UP000002668">
    <property type="component" value="Genome"/>
</dbReference>
<evidence type="ECO:0000256" key="1">
    <source>
        <dbReference type="SAM" id="MobiDB-lite"/>
    </source>
</evidence>
<dbReference type="InParanoid" id="E5A306"/>
<feature type="compositionally biased region" description="Polar residues" evidence="1">
    <location>
        <begin position="55"/>
        <end position="67"/>
    </location>
</feature>
<sequence length="439" mass="48644">MNPPSWHRADGSDGDAKVSSCIMEIIHAFQNGLNIFKRLRERRKKRRPRKGSQAPDPTTSAELQLSKSLRRGPEELTETYAQCYYSGMGPQFAKGDSIAHASLAETLIKLNTGLVGIIATFLNRDLKNSKSRLHLDYGSLIDLSEASRREALHSMAQLYQRLSPSQLQLHAPTCSRCGTSSHIDCSSDSKFSVREQRKHAGSRQRADGSVVTRMPIKTSSHPQLVVMRPKSTRKNSSLRNNSSASKPPPNSTYATTAMSSVISKFIVMTPIELPASSVIKGTMGVAPPSPRSPRIDSFDDPRPSRWPYNDKGHASEHIDYPRPQLTNFKSTPKHCTPSSERESAHRTSPPISSSPVKRRMDKVTPSSYTFASDSTKLGEIPQFHWTRPWDYEEAERLNSEAALNPQPAVTMPVEKTVKKKGLFRKILSRGSAAGVAVKV</sequence>
<dbReference type="PANTHER" id="PTHR42354">
    <property type="entry name" value="C2H2-TYPE DOMAIN-CONTAINING PROTEIN"/>
    <property type="match status" value="1"/>
</dbReference>
<dbReference type="AlphaFoldDB" id="E5A306"/>
<dbReference type="EMBL" id="FP929133">
    <property type="protein sequence ID" value="CBX98019.1"/>
    <property type="molecule type" value="Genomic_DNA"/>
</dbReference>
<gene>
    <name evidence="2" type="ORF">LEMA_P094280.1</name>
</gene>
<protein>
    <submittedName>
        <fullName evidence="2">Uncharacterized protein</fullName>
    </submittedName>
</protein>
<feature type="compositionally biased region" description="Basic and acidic residues" evidence="1">
    <location>
        <begin position="185"/>
        <end position="195"/>
    </location>
</feature>
<feature type="region of interest" description="Disordered" evidence="1">
    <location>
        <begin position="284"/>
        <end position="364"/>
    </location>
</feature>
<dbReference type="VEuPathDB" id="FungiDB:LEMA_P094280.1"/>
<accession>E5A306</accession>
<evidence type="ECO:0000313" key="3">
    <source>
        <dbReference type="Proteomes" id="UP000002668"/>
    </source>
</evidence>
<dbReference type="eggNOG" id="ENOG502SMYH">
    <property type="taxonomic scope" value="Eukaryota"/>
</dbReference>
<evidence type="ECO:0000313" key="2">
    <source>
        <dbReference type="EMBL" id="CBX98019.1"/>
    </source>
</evidence>
<dbReference type="PANTHER" id="PTHR42354:SF1">
    <property type="entry name" value="C2H2-TYPE DOMAIN-CONTAINING PROTEIN"/>
    <property type="match status" value="1"/>
</dbReference>
<dbReference type="STRING" id="985895.E5A306"/>
<dbReference type="OMA" id="WWNPFRR"/>
<dbReference type="HOGENOM" id="CLU_552273_0_0_1"/>